<keyword evidence="3" id="KW-1185">Reference proteome</keyword>
<gene>
    <name evidence="2" type="ORF">SAMN05444420_101435</name>
</gene>
<dbReference type="EMBL" id="FNND01000001">
    <property type="protein sequence ID" value="SDW17636.1"/>
    <property type="molecule type" value="Genomic_DNA"/>
</dbReference>
<proteinExistence type="predicted"/>
<dbReference type="Proteomes" id="UP000182771">
    <property type="component" value="Unassembled WGS sequence"/>
</dbReference>
<organism evidence="2 3">
    <name type="scientific">Capnocytophaga granulosa</name>
    <dbReference type="NCBI Taxonomy" id="45242"/>
    <lineage>
        <taxon>Bacteria</taxon>
        <taxon>Pseudomonadati</taxon>
        <taxon>Bacteroidota</taxon>
        <taxon>Flavobacteriia</taxon>
        <taxon>Flavobacteriales</taxon>
        <taxon>Flavobacteriaceae</taxon>
        <taxon>Capnocytophaga</taxon>
    </lineage>
</organism>
<reference evidence="2 3" key="1">
    <citation type="submission" date="2016-10" db="EMBL/GenBank/DDBJ databases">
        <authorList>
            <person name="Varghese N."/>
            <person name="Submissions S."/>
        </authorList>
    </citation>
    <scope>NUCLEOTIDE SEQUENCE [LARGE SCALE GENOMIC DNA]</scope>
    <source>
        <strain evidence="2 3">DSM 11449</strain>
    </source>
</reference>
<evidence type="ECO:0000313" key="3">
    <source>
        <dbReference type="Proteomes" id="UP000182771"/>
    </source>
</evidence>
<sequence>MSAKVRAFLFNFLCFGALFILIRLGILCFFPNLPYLIIFAITGVLAIVLSPRFAAYEDEGKEVLLMRWIFLKGIRQF</sequence>
<keyword evidence="1" id="KW-1133">Transmembrane helix</keyword>
<dbReference type="GeneID" id="85017701"/>
<dbReference type="AlphaFoldDB" id="A0A1H2RDU1"/>
<keyword evidence="1" id="KW-0472">Membrane</keyword>
<name>A0A1H2RDU1_9FLAO</name>
<dbReference type="RefSeq" id="WP_016419709.1">
    <property type="nucleotide sequence ID" value="NZ_CAJPRD010000007.1"/>
</dbReference>
<accession>A0A1H2RDU1</accession>
<keyword evidence="1" id="KW-0812">Transmembrane</keyword>
<feature type="transmembrane region" description="Helical" evidence="1">
    <location>
        <begin position="33"/>
        <end position="55"/>
    </location>
</feature>
<evidence type="ECO:0000313" key="2">
    <source>
        <dbReference type="EMBL" id="SDW17636.1"/>
    </source>
</evidence>
<dbReference type="OrthoDB" id="1179771at2"/>
<comment type="caution">
    <text evidence="2">The sequence shown here is derived from an EMBL/GenBank/DDBJ whole genome shotgun (WGS) entry which is preliminary data.</text>
</comment>
<protein>
    <submittedName>
        <fullName evidence="2">Uncharacterized protein</fullName>
    </submittedName>
</protein>
<evidence type="ECO:0000256" key="1">
    <source>
        <dbReference type="SAM" id="Phobius"/>
    </source>
</evidence>
<feature type="transmembrane region" description="Helical" evidence="1">
    <location>
        <begin position="7"/>
        <end position="27"/>
    </location>
</feature>